<dbReference type="GO" id="GO:0016746">
    <property type="term" value="F:acyltransferase activity"/>
    <property type="evidence" value="ECO:0007669"/>
    <property type="project" value="UniProtKB-KW"/>
</dbReference>
<keyword evidence="2 5" id="KW-0012">Acyltransferase</keyword>
<reference evidence="6" key="1">
    <citation type="journal article" date="2019" name="Int. J. Syst. Evol. Microbiol.">
        <title>The Global Catalogue of Microorganisms (GCM) 10K type strain sequencing project: providing services to taxonomists for standard genome sequencing and annotation.</title>
        <authorList>
            <consortium name="The Broad Institute Genomics Platform"/>
            <consortium name="The Broad Institute Genome Sequencing Center for Infectious Disease"/>
            <person name="Wu L."/>
            <person name="Ma J."/>
        </authorList>
    </citation>
    <scope>NUCLEOTIDE SEQUENCE [LARGE SCALE GENOMIC DNA]</scope>
    <source>
        <strain evidence="6">JCM 4816</strain>
    </source>
</reference>
<evidence type="ECO:0000313" key="5">
    <source>
        <dbReference type="EMBL" id="MFC5908307.1"/>
    </source>
</evidence>
<evidence type="ECO:0000256" key="2">
    <source>
        <dbReference type="ARBA" id="ARBA00023315"/>
    </source>
</evidence>
<dbReference type="EC" id="2.3.-.-" evidence="5"/>
<evidence type="ECO:0000259" key="4">
    <source>
        <dbReference type="PROSITE" id="PS51186"/>
    </source>
</evidence>
<dbReference type="Pfam" id="PF00583">
    <property type="entry name" value="Acetyltransf_1"/>
    <property type="match status" value="1"/>
</dbReference>
<dbReference type="PANTHER" id="PTHR10545:SF29">
    <property type="entry name" value="GH14572P-RELATED"/>
    <property type="match status" value="1"/>
</dbReference>
<feature type="coiled-coil region" evidence="3">
    <location>
        <begin position="13"/>
        <end position="40"/>
    </location>
</feature>
<keyword evidence="6" id="KW-1185">Reference proteome</keyword>
<dbReference type="CDD" id="cd04301">
    <property type="entry name" value="NAT_SF"/>
    <property type="match status" value="1"/>
</dbReference>
<keyword evidence="1 5" id="KW-0808">Transferase</keyword>
<dbReference type="InterPro" id="IPR000182">
    <property type="entry name" value="GNAT_dom"/>
</dbReference>
<gene>
    <name evidence="5" type="ORF">ACFP3V_13935</name>
</gene>
<dbReference type="InterPro" id="IPR051016">
    <property type="entry name" value="Diverse_Substrate_AcTransf"/>
</dbReference>
<dbReference type="PROSITE" id="PS51186">
    <property type="entry name" value="GNAT"/>
    <property type="match status" value="1"/>
</dbReference>
<protein>
    <submittedName>
        <fullName evidence="5">GNAT family N-acetyltransferase</fullName>
        <ecNumber evidence="5">2.3.-.-</ecNumber>
    </submittedName>
</protein>
<comment type="caution">
    <text evidence="5">The sequence shown here is derived from an EMBL/GenBank/DDBJ whole genome shotgun (WGS) entry which is preliminary data.</text>
</comment>
<dbReference type="PANTHER" id="PTHR10545">
    <property type="entry name" value="DIAMINE N-ACETYLTRANSFERASE"/>
    <property type="match status" value="1"/>
</dbReference>
<evidence type="ECO:0000313" key="6">
    <source>
        <dbReference type="Proteomes" id="UP001596174"/>
    </source>
</evidence>
<evidence type="ECO:0000256" key="1">
    <source>
        <dbReference type="ARBA" id="ARBA00022679"/>
    </source>
</evidence>
<keyword evidence="3" id="KW-0175">Coiled coil</keyword>
<dbReference type="InterPro" id="IPR016181">
    <property type="entry name" value="Acyl_CoA_acyltransferase"/>
</dbReference>
<accession>A0ABW1G298</accession>
<evidence type="ECO:0000256" key="3">
    <source>
        <dbReference type="SAM" id="Coils"/>
    </source>
</evidence>
<dbReference type="Gene3D" id="3.40.630.30">
    <property type="match status" value="1"/>
</dbReference>
<dbReference type="RefSeq" id="WP_380583300.1">
    <property type="nucleotide sequence ID" value="NZ_JBHSQJ010000054.1"/>
</dbReference>
<name>A0ABW1G298_9ACTN</name>
<dbReference type="Proteomes" id="UP001596174">
    <property type="component" value="Unassembled WGS sequence"/>
</dbReference>
<feature type="domain" description="N-acetyltransferase" evidence="4">
    <location>
        <begin position="1"/>
        <end position="157"/>
    </location>
</feature>
<dbReference type="EMBL" id="JBHSQJ010000054">
    <property type="protein sequence ID" value="MFC5908307.1"/>
    <property type="molecule type" value="Genomic_DNA"/>
</dbReference>
<sequence>MIRAAVPADVPVIHALIRELADYERSLPEAKATVEQLDAALFGPHPAVFAHVAEDEASGEVVGFALWFRNFSTWTGTHGIYLEDLYVKPGLRGSGHGRALLQTLARLCVERGYGRLEWSVLDWNEPSIGFYKSLGAEPMDEWTVFRLSGNALAALGS</sequence>
<proteinExistence type="predicted"/>
<dbReference type="SUPFAM" id="SSF55729">
    <property type="entry name" value="Acyl-CoA N-acyltransferases (Nat)"/>
    <property type="match status" value="1"/>
</dbReference>
<organism evidence="5 6">
    <name type="scientific">Streptacidiphilus monticola</name>
    <dbReference type="NCBI Taxonomy" id="2161674"/>
    <lineage>
        <taxon>Bacteria</taxon>
        <taxon>Bacillati</taxon>
        <taxon>Actinomycetota</taxon>
        <taxon>Actinomycetes</taxon>
        <taxon>Kitasatosporales</taxon>
        <taxon>Streptomycetaceae</taxon>
        <taxon>Streptacidiphilus</taxon>
    </lineage>
</organism>